<reference evidence="1 2" key="1">
    <citation type="submission" date="2016-10" db="EMBL/GenBank/DDBJ databases">
        <title>Comparative genomics uncovers the prolific and rare metabolic potential of the cyanobacterial genus Moorea.</title>
        <authorList>
            <person name="Leao T."/>
            <person name="Castelao G."/>
            <person name="Korobeynikov A."/>
            <person name="Monroe E.A."/>
            <person name="Podell S."/>
            <person name="Glukhov E."/>
            <person name="Allen E."/>
            <person name="Gerwick W.H."/>
            <person name="Gerwick L."/>
        </authorList>
    </citation>
    <scope>NUCLEOTIDE SEQUENCE [LARGE SCALE GENOMIC DNA]</scope>
    <source>
        <strain evidence="1 2">PNG5-198</strain>
    </source>
</reference>
<accession>A0A1U7MVP5</accession>
<dbReference type="EMBL" id="MKZS01000001">
    <property type="protein sequence ID" value="OLT57734.1"/>
    <property type="molecule type" value="Genomic_DNA"/>
</dbReference>
<name>A0A1U7MVP5_9CYAN</name>
<dbReference type="AlphaFoldDB" id="A0A1U7MVP5"/>
<dbReference type="Proteomes" id="UP000186657">
    <property type="component" value="Unassembled WGS sequence"/>
</dbReference>
<keyword evidence="2" id="KW-1185">Reference proteome</keyword>
<protein>
    <submittedName>
        <fullName evidence="1">Uncharacterized protein</fullName>
    </submittedName>
</protein>
<evidence type="ECO:0000313" key="2">
    <source>
        <dbReference type="Proteomes" id="UP000186657"/>
    </source>
</evidence>
<sequence>MHPFYDTVVLDYCSLSLRLFYLEKFNKFRNFFSKPKCFLLVPLVAKKNTIMFHSFQLWTLPGSYKTMKSSVSGIQSVSEVNSEGSSTISNAISIDPDSQISTSTVEASVIKPANTMGIVGASAGTDDFSVPEIKETFFSMSVSTYL</sequence>
<proteinExistence type="predicted"/>
<evidence type="ECO:0000313" key="1">
    <source>
        <dbReference type="EMBL" id="OLT57734.1"/>
    </source>
</evidence>
<comment type="caution">
    <text evidence="1">The sequence shown here is derived from an EMBL/GenBank/DDBJ whole genome shotgun (WGS) entry which is preliminary data.</text>
</comment>
<gene>
    <name evidence="1" type="ORF">BJP37_00425</name>
</gene>
<organism evidence="1 2">
    <name type="scientific">Moorena bouillonii PNG</name>
    <dbReference type="NCBI Taxonomy" id="568701"/>
    <lineage>
        <taxon>Bacteria</taxon>
        <taxon>Bacillati</taxon>
        <taxon>Cyanobacteriota</taxon>
        <taxon>Cyanophyceae</taxon>
        <taxon>Coleofasciculales</taxon>
        <taxon>Coleofasciculaceae</taxon>
        <taxon>Moorena</taxon>
    </lineage>
</organism>